<organism evidence="1 2">
    <name type="scientific">Paenibacillus peoriae</name>
    <dbReference type="NCBI Taxonomy" id="59893"/>
    <lineage>
        <taxon>Bacteria</taxon>
        <taxon>Bacillati</taxon>
        <taxon>Bacillota</taxon>
        <taxon>Bacilli</taxon>
        <taxon>Bacillales</taxon>
        <taxon>Paenibacillaceae</taxon>
        <taxon>Paenibacillus</taxon>
    </lineage>
</organism>
<gene>
    <name evidence="1" type="ORF">IAQ67_28810</name>
</gene>
<reference evidence="1 2" key="1">
    <citation type="submission" date="2020-09" db="EMBL/GenBank/DDBJ databases">
        <title>Characterization of Paenibacillus peoriae strain ZF390 with broad-spectrum antimicrobial activity as a potential biocontrol agent.</title>
        <authorList>
            <person name="Li L."/>
            <person name="Zhao Y."/>
            <person name="Li B."/>
            <person name="Xie X."/>
        </authorList>
    </citation>
    <scope>NUCLEOTIDE SEQUENCE [LARGE SCALE GENOMIC DNA]</scope>
    <source>
        <strain evidence="1 2">ZF390</strain>
        <plasmid evidence="1 2">pPlas1</plasmid>
    </source>
</reference>
<sequence>MTMWFLKFFVSLAAAILLGWVGMLTGFGWIAVAVGAYIGAHIIKIVRAMSSADWGDIWFVAWLSEVFDDLFD</sequence>
<dbReference type="RefSeq" id="WP_190299666.1">
    <property type="nucleotide sequence ID" value="NZ_CP061173.1"/>
</dbReference>
<dbReference type="EMBL" id="CP061173">
    <property type="protein sequence ID" value="QNR70359.1"/>
    <property type="molecule type" value="Genomic_DNA"/>
</dbReference>
<evidence type="ECO:0000313" key="1">
    <source>
        <dbReference type="EMBL" id="QNR70359.1"/>
    </source>
</evidence>
<evidence type="ECO:0000313" key="2">
    <source>
        <dbReference type="Proteomes" id="UP000516384"/>
    </source>
</evidence>
<protein>
    <submittedName>
        <fullName evidence="1">Uncharacterized protein</fullName>
    </submittedName>
</protein>
<dbReference type="Proteomes" id="UP000516384">
    <property type="component" value="Plasmid pPlas1"/>
</dbReference>
<keyword evidence="1" id="KW-0614">Plasmid</keyword>
<proteinExistence type="predicted"/>
<name>A0A7H0YH01_9BACL</name>
<accession>A0A7H0YH01</accession>
<dbReference type="AlphaFoldDB" id="A0A7H0YH01"/>
<geneLocation type="plasmid" evidence="1 2">
    <name>pPlas1</name>
</geneLocation>